<dbReference type="Pfam" id="PF13377">
    <property type="entry name" value="Peripla_BP_3"/>
    <property type="match status" value="1"/>
</dbReference>
<reference evidence="7 8" key="1">
    <citation type="submission" date="2019-02" db="EMBL/GenBank/DDBJ databases">
        <title>Genomic Encyclopedia of Type Strains, Phase IV (KMG-IV): sequencing the most valuable type-strain genomes for metagenomic binning, comparative biology and taxonomic classification.</title>
        <authorList>
            <person name="Goeker M."/>
        </authorList>
    </citation>
    <scope>NUCLEOTIDE SEQUENCE [LARGE SCALE GENOMIC DNA]</scope>
    <source>
        <strain evidence="7 8">DSM 10617</strain>
    </source>
</reference>
<sequence>MIDLATTPDARAVSVPHDGNSANNSQLQIPAETDPTLVTPRKPASPPSRRPTMTDVAKAAGVSQSTVSMALNNVSSARLSDATRAKVLSAAVELGYRLPRREGSVDEALPADAAGPRRNLIGYLVDEISTSPHPVVSVDGARDAAWEHGCVLSVFVTRSNADQEAAAIAALRAHPQLLGVIYSTIFTRAAQVPAALHEVPTVLLNCHDDSGRFPTIVPGEVGGGHAATDHLIGAGHTRIGFINGEPWMEAAKDRLKGYRRALATADLPFDPALVRDGDWMNSGGFDGTMALMALARPPSAIFCANDLMAIGALEALAQLGKKVPEDVSLIGYDDQEISRHTHPPLTTMVLPNYEMGRAAVELLLAEGAGVETTSRAAGHRRALTKIDCPLVERETVRRR</sequence>
<dbReference type="InterPro" id="IPR046335">
    <property type="entry name" value="LacI/GalR-like_sensor"/>
</dbReference>
<dbReference type="Pfam" id="PF00356">
    <property type="entry name" value="LacI"/>
    <property type="match status" value="1"/>
</dbReference>
<keyword evidence="2" id="KW-0805">Transcription regulation</keyword>
<dbReference type="PROSITE" id="PS50932">
    <property type="entry name" value="HTH_LACI_2"/>
    <property type="match status" value="1"/>
</dbReference>
<comment type="caution">
    <text evidence="7">The sequence shown here is derived from an EMBL/GenBank/DDBJ whole genome shotgun (WGS) entry which is preliminary data.</text>
</comment>
<dbReference type="SMART" id="SM00354">
    <property type="entry name" value="HTH_LACI"/>
    <property type="match status" value="1"/>
</dbReference>
<dbReference type="Proteomes" id="UP000293433">
    <property type="component" value="Unassembled WGS sequence"/>
</dbReference>
<gene>
    <name evidence="7" type="ORF">EV685_3505</name>
</gene>
<dbReference type="PROSITE" id="PS00356">
    <property type="entry name" value="HTH_LACI_1"/>
    <property type="match status" value="1"/>
</dbReference>
<evidence type="ECO:0000256" key="2">
    <source>
        <dbReference type="ARBA" id="ARBA00023015"/>
    </source>
</evidence>
<dbReference type="GO" id="GO:0003700">
    <property type="term" value="F:DNA-binding transcription factor activity"/>
    <property type="evidence" value="ECO:0007669"/>
    <property type="project" value="TreeGrafter"/>
</dbReference>
<dbReference type="EMBL" id="SGWV01000011">
    <property type="protein sequence ID" value="RZS52312.1"/>
    <property type="molecule type" value="Genomic_DNA"/>
</dbReference>
<feature type="domain" description="HTH lacI-type" evidence="6">
    <location>
        <begin position="51"/>
        <end position="97"/>
    </location>
</feature>
<organism evidence="7 8">
    <name type="scientific">Sphaerotilus mobilis</name>
    <dbReference type="NCBI Taxonomy" id="47994"/>
    <lineage>
        <taxon>Bacteria</taxon>
        <taxon>Pseudomonadati</taxon>
        <taxon>Pseudomonadota</taxon>
        <taxon>Betaproteobacteria</taxon>
        <taxon>Burkholderiales</taxon>
        <taxon>Sphaerotilaceae</taxon>
        <taxon>Sphaerotilus</taxon>
    </lineage>
</organism>
<protein>
    <submittedName>
        <fullName evidence="7">LacI family transcriptional regulator</fullName>
    </submittedName>
</protein>
<name>A0A4Q7LE93_9BURK</name>
<dbReference type="GO" id="GO:0000976">
    <property type="term" value="F:transcription cis-regulatory region binding"/>
    <property type="evidence" value="ECO:0007669"/>
    <property type="project" value="TreeGrafter"/>
</dbReference>
<dbReference type="CDD" id="cd06288">
    <property type="entry name" value="PBP1_sucrose_transcription_regulator"/>
    <property type="match status" value="1"/>
</dbReference>
<keyword evidence="1" id="KW-0678">Repressor</keyword>
<dbReference type="InterPro" id="IPR000843">
    <property type="entry name" value="HTH_LacI"/>
</dbReference>
<proteinExistence type="predicted"/>
<evidence type="ECO:0000256" key="5">
    <source>
        <dbReference type="SAM" id="MobiDB-lite"/>
    </source>
</evidence>
<dbReference type="SUPFAM" id="SSF53822">
    <property type="entry name" value="Periplasmic binding protein-like I"/>
    <property type="match status" value="1"/>
</dbReference>
<dbReference type="InterPro" id="IPR010982">
    <property type="entry name" value="Lambda_DNA-bd_dom_sf"/>
</dbReference>
<accession>A0A4Q7LE93</accession>
<evidence type="ECO:0000256" key="4">
    <source>
        <dbReference type="ARBA" id="ARBA00023163"/>
    </source>
</evidence>
<evidence type="ECO:0000259" key="6">
    <source>
        <dbReference type="PROSITE" id="PS50932"/>
    </source>
</evidence>
<keyword evidence="3" id="KW-0238">DNA-binding</keyword>
<dbReference type="Gene3D" id="3.40.50.2300">
    <property type="match status" value="2"/>
</dbReference>
<dbReference type="AlphaFoldDB" id="A0A4Q7LE93"/>
<keyword evidence="8" id="KW-1185">Reference proteome</keyword>
<dbReference type="PANTHER" id="PTHR30146:SF148">
    <property type="entry name" value="HTH-TYPE TRANSCRIPTIONAL REPRESSOR PURR-RELATED"/>
    <property type="match status" value="1"/>
</dbReference>
<evidence type="ECO:0000256" key="1">
    <source>
        <dbReference type="ARBA" id="ARBA00022491"/>
    </source>
</evidence>
<dbReference type="Gene3D" id="1.10.260.40">
    <property type="entry name" value="lambda repressor-like DNA-binding domains"/>
    <property type="match status" value="1"/>
</dbReference>
<keyword evidence="4" id="KW-0804">Transcription</keyword>
<feature type="region of interest" description="Disordered" evidence="5">
    <location>
        <begin position="1"/>
        <end position="58"/>
    </location>
</feature>
<dbReference type="SUPFAM" id="SSF47413">
    <property type="entry name" value="lambda repressor-like DNA-binding domains"/>
    <property type="match status" value="1"/>
</dbReference>
<dbReference type="InterPro" id="IPR028082">
    <property type="entry name" value="Peripla_BP_I"/>
</dbReference>
<dbReference type="CDD" id="cd01392">
    <property type="entry name" value="HTH_LacI"/>
    <property type="match status" value="1"/>
</dbReference>
<evidence type="ECO:0000313" key="8">
    <source>
        <dbReference type="Proteomes" id="UP000293433"/>
    </source>
</evidence>
<dbReference type="PANTHER" id="PTHR30146">
    <property type="entry name" value="LACI-RELATED TRANSCRIPTIONAL REPRESSOR"/>
    <property type="match status" value="1"/>
</dbReference>
<evidence type="ECO:0000256" key="3">
    <source>
        <dbReference type="ARBA" id="ARBA00023125"/>
    </source>
</evidence>
<evidence type="ECO:0000313" key="7">
    <source>
        <dbReference type="EMBL" id="RZS52312.1"/>
    </source>
</evidence>